<dbReference type="InterPro" id="IPR000281">
    <property type="entry name" value="HTH_RpiR"/>
</dbReference>
<dbReference type="Pfam" id="PF01380">
    <property type="entry name" value="SIS"/>
    <property type="match status" value="1"/>
</dbReference>
<dbReference type="SUPFAM" id="SSF46689">
    <property type="entry name" value="Homeodomain-like"/>
    <property type="match status" value="1"/>
</dbReference>
<dbReference type="CDD" id="cd05013">
    <property type="entry name" value="SIS_RpiR"/>
    <property type="match status" value="1"/>
</dbReference>
<dbReference type="AlphaFoldDB" id="A0A543DQE2"/>
<protein>
    <submittedName>
        <fullName evidence="6">RpiR family transcriptional regulator</fullName>
    </submittedName>
</protein>
<dbReference type="InterPro" id="IPR035472">
    <property type="entry name" value="RpiR-like_SIS"/>
</dbReference>
<sequence>MSPPSRAPSEALTRIRALSGRLVASEQRVATVLLEQPERVLDWSVADVAEAASTSTATVVRACKSLGFTGFQQLRLVLARELPDRPPLPQPTTAAAVFATAIESLRLGADMVDQTQVDRAADALASAGRRLFVGTGASAPPVQDAALRFVCSGRPTEAPADNVTQQLTARLLVPGDVCLAVSHSGANRPTLVAVAAANEAGATTIGVSSYADSPLMQDVDIPLVAGTATDPAEMDVITGRISHMLLLHALQVSVALRDPETSNAAQAKLAGVLDGLTAQPARALRRSWTL</sequence>
<dbReference type="EMBL" id="VFPA01000002">
    <property type="protein sequence ID" value="TQM11560.1"/>
    <property type="molecule type" value="Genomic_DNA"/>
</dbReference>
<dbReference type="GO" id="GO:0097367">
    <property type="term" value="F:carbohydrate derivative binding"/>
    <property type="evidence" value="ECO:0007669"/>
    <property type="project" value="InterPro"/>
</dbReference>
<dbReference type="Proteomes" id="UP000315677">
    <property type="component" value="Unassembled WGS sequence"/>
</dbReference>
<reference evidence="6 7" key="1">
    <citation type="submission" date="2019-06" db="EMBL/GenBank/DDBJ databases">
        <title>Sequencing the genomes of 1000 actinobacteria strains.</title>
        <authorList>
            <person name="Klenk H.-P."/>
        </authorList>
    </citation>
    <scope>NUCLEOTIDE SEQUENCE [LARGE SCALE GENOMIC DNA]</scope>
    <source>
        <strain evidence="6 7">DSM 45301</strain>
    </source>
</reference>
<accession>A0A543DQE2</accession>
<gene>
    <name evidence="6" type="ORF">FB558_4125</name>
</gene>
<dbReference type="Gene3D" id="3.40.50.10490">
    <property type="entry name" value="Glucose-6-phosphate isomerase like protein, domain 1"/>
    <property type="match status" value="1"/>
</dbReference>
<dbReference type="RefSeq" id="WP_142055797.1">
    <property type="nucleotide sequence ID" value="NZ_VFPA01000002.1"/>
</dbReference>
<evidence type="ECO:0000256" key="2">
    <source>
        <dbReference type="ARBA" id="ARBA00023125"/>
    </source>
</evidence>
<dbReference type="PROSITE" id="PS51464">
    <property type="entry name" value="SIS"/>
    <property type="match status" value="1"/>
</dbReference>
<feature type="domain" description="HTH rpiR-type" evidence="4">
    <location>
        <begin position="9"/>
        <end position="85"/>
    </location>
</feature>
<evidence type="ECO:0000313" key="7">
    <source>
        <dbReference type="Proteomes" id="UP000315677"/>
    </source>
</evidence>
<evidence type="ECO:0000256" key="3">
    <source>
        <dbReference type="ARBA" id="ARBA00023163"/>
    </source>
</evidence>
<name>A0A543DQE2_9PSEU</name>
<keyword evidence="1" id="KW-0805">Transcription regulation</keyword>
<dbReference type="Pfam" id="PF01418">
    <property type="entry name" value="HTH_6"/>
    <property type="match status" value="1"/>
</dbReference>
<keyword evidence="3" id="KW-0804">Transcription</keyword>
<dbReference type="OrthoDB" id="3770404at2"/>
<evidence type="ECO:0000256" key="1">
    <source>
        <dbReference type="ARBA" id="ARBA00023015"/>
    </source>
</evidence>
<evidence type="ECO:0000313" key="6">
    <source>
        <dbReference type="EMBL" id="TQM11560.1"/>
    </source>
</evidence>
<keyword evidence="2" id="KW-0238">DNA-binding</keyword>
<dbReference type="InterPro" id="IPR001347">
    <property type="entry name" value="SIS_dom"/>
</dbReference>
<evidence type="ECO:0000259" key="4">
    <source>
        <dbReference type="PROSITE" id="PS51071"/>
    </source>
</evidence>
<organism evidence="6 7">
    <name type="scientific">Pseudonocardia kunmingensis</name>
    <dbReference type="NCBI Taxonomy" id="630975"/>
    <lineage>
        <taxon>Bacteria</taxon>
        <taxon>Bacillati</taxon>
        <taxon>Actinomycetota</taxon>
        <taxon>Actinomycetes</taxon>
        <taxon>Pseudonocardiales</taxon>
        <taxon>Pseudonocardiaceae</taxon>
        <taxon>Pseudonocardia</taxon>
    </lineage>
</organism>
<dbReference type="InterPro" id="IPR036388">
    <property type="entry name" value="WH-like_DNA-bd_sf"/>
</dbReference>
<dbReference type="InterPro" id="IPR047640">
    <property type="entry name" value="RpiR-like"/>
</dbReference>
<feature type="domain" description="SIS" evidence="5">
    <location>
        <begin position="120"/>
        <end position="260"/>
    </location>
</feature>
<dbReference type="PANTHER" id="PTHR30514:SF1">
    <property type="entry name" value="HTH-TYPE TRANSCRIPTIONAL REGULATOR HEXR-RELATED"/>
    <property type="match status" value="1"/>
</dbReference>
<evidence type="ECO:0000259" key="5">
    <source>
        <dbReference type="PROSITE" id="PS51464"/>
    </source>
</evidence>
<dbReference type="PROSITE" id="PS51071">
    <property type="entry name" value="HTH_RPIR"/>
    <property type="match status" value="1"/>
</dbReference>
<dbReference type="GO" id="GO:0003677">
    <property type="term" value="F:DNA binding"/>
    <property type="evidence" value="ECO:0007669"/>
    <property type="project" value="UniProtKB-KW"/>
</dbReference>
<dbReference type="InterPro" id="IPR046348">
    <property type="entry name" value="SIS_dom_sf"/>
</dbReference>
<dbReference type="InterPro" id="IPR009057">
    <property type="entry name" value="Homeodomain-like_sf"/>
</dbReference>
<comment type="caution">
    <text evidence="6">The sequence shown here is derived from an EMBL/GenBank/DDBJ whole genome shotgun (WGS) entry which is preliminary data.</text>
</comment>
<dbReference type="GO" id="GO:1901135">
    <property type="term" value="P:carbohydrate derivative metabolic process"/>
    <property type="evidence" value="ECO:0007669"/>
    <property type="project" value="InterPro"/>
</dbReference>
<proteinExistence type="predicted"/>
<keyword evidence="7" id="KW-1185">Reference proteome</keyword>
<dbReference type="PANTHER" id="PTHR30514">
    <property type="entry name" value="GLUCOKINASE"/>
    <property type="match status" value="1"/>
</dbReference>
<dbReference type="Gene3D" id="1.10.10.10">
    <property type="entry name" value="Winged helix-like DNA-binding domain superfamily/Winged helix DNA-binding domain"/>
    <property type="match status" value="1"/>
</dbReference>
<dbReference type="SUPFAM" id="SSF53697">
    <property type="entry name" value="SIS domain"/>
    <property type="match status" value="1"/>
</dbReference>
<dbReference type="GO" id="GO:0003700">
    <property type="term" value="F:DNA-binding transcription factor activity"/>
    <property type="evidence" value="ECO:0007669"/>
    <property type="project" value="InterPro"/>
</dbReference>